<sequence>MSLVYLTGQDVPLSVTVTNDTGQPANATTVIVTVTNPDASTQTPPVTNTGTGLYSAIVPPLAAAGTYLVRWSATGSGFSWVSETQFQVRPAGVEQVVDLPSVKAHLNIPLTDSSQNDELTGFILAATPIIRNIVGPILPETHTEWFDGGSPTLVLAWQPVTAILSATEYYGLAAFPLTEQPLGSQSNAFGFTVDLLTGQLTRRTFSGEAARFAQGAKNIRVTYTAARADVPYNVRLGALELIRHLWQLTQQGGRPKFGSSGAAYDGDSDRIPIGFAVPNRVTELLAPHRRPPGIA</sequence>
<proteinExistence type="predicted"/>
<organism evidence="1 2">
    <name type="scientific">Longispora fulva</name>
    <dbReference type="NCBI Taxonomy" id="619741"/>
    <lineage>
        <taxon>Bacteria</taxon>
        <taxon>Bacillati</taxon>
        <taxon>Actinomycetota</taxon>
        <taxon>Actinomycetes</taxon>
        <taxon>Micromonosporales</taxon>
        <taxon>Micromonosporaceae</taxon>
        <taxon>Longispora</taxon>
    </lineage>
</organism>
<dbReference type="RefSeq" id="WP_197006795.1">
    <property type="nucleotide sequence ID" value="NZ_BONS01000006.1"/>
</dbReference>
<protein>
    <submittedName>
        <fullName evidence="1">Uncharacterized protein</fullName>
    </submittedName>
</protein>
<name>A0A8J7GJ48_9ACTN</name>
<dbReference type="AlphaFoldDB" id="A0A8J7GJ48"/>
<reference evidence="1" key="1">
    <citation type="submission" date="2020-11" db="EMBL/GenBank/DDBJ databases">
        <title>Sequencing the genomes of 1000 actinobacteria strains.</title>
        <authorList>
            <person name="Klenk H.-P."/>
        </authorList>
    </citation>
    <scope>NUCLEOTIDE SEQUENCE</scope>
    <source>
        <strain evidence="1">DSM 45356</strain>
    </source>
</reference>
<gene>
    <name evidence="1" type="ORF">IW245_006423</name>
</gene>
<evidence type="ECO:0000313" key="2">
    <source>
        <dbReference type="Proteomes" id="UP000622552"/>
    </source>
</evidence>
<accession>A0A8J7GJ48</accession>
<evidence type="ECO:0000313" key="1">
    <source>
        <dbReference type="EMBL" id="MBG6140229.1"/>
    </source>
</evidence>
<dbReference type="EMBL" id="JADOUF010000001">
    <property type="protein sequence ID" value="MBG6140229.1"/>
    <property type="molecule type" value="Genomic_DNA"/>
</dbReference>
<keyword evidence="2" id="KW-1185">Reference proteome</keyword>
<comment type="caution">
    <text evidence="1">The sequence shown here is derived from an EMBL/GenBank/DDBJ whole genome shotgun (WGS) entry which is preliminary data.</text>
</comment>
<dbReference type="Proteomes" id="UP000622552">
    <property type="component" value="Unassembled WGS sequence"/>
</dbReference>